<gene>
    <name evidence="1" type="ORF">ABS766_08175</name>
</gene>
<proteinExistence type="predicted"/>
<sequence>MAIIYYDAEDFCNVSQASFPLTISVKIGDGQGGGYLIFNGIDLISTNAPGTIHSINEADQWVTVAVTVKDKLLETNWTSMTVYLQNANQEERIKFGPYKKEVPQHLDTVCYTLQLKLNKLEL</sequence>
<keyword evidence="2" id="KW-1185">Reference proteome</keyword>
<reference evidence="1 2" key="1">
    <citation type="submission" date="2024-06" db="EMBL/GenBank/DDBJ databases">
        <authorList>
            <person name="Kaempfer P."/>
            <person name="Viver T."/>
        </authorList>
    </citation>
    <scope>NUCLEOTIDE SEQUENCE [LARGE SCALE GENOMIC DNA]</scope>
    <source>
        <strain evidence="1 2">ST-119</strain>
    </source>
</reference>
<evidence type="ECO:0000313" key="2">
    <source>
        <dbReference type="Proteomes" id="UP001629156"/>
    </source>
</evidence>
<organism evidence="1 2">
    <name type="scientific">Flavobacterium rhizosphaerae</name>
    <dbReference type="NCBI Taxonomy" id="3163298"/>
    <lineage>
        <taxon>Bacteria</taxon>
        <taxon>Pseudomonadati</taxon>
        <taxon>Bacteroidota</taxon>
        <taxon>Flavobacteriia</taxon>
        <taxon>Flavobacteriales</taxon>
        <taxon>Flavobacteriaceae</taxon>
        <taxon>Flavobacterium</taxon>
    </lineage>
</organism>
<comment type="caution">
    <text evidence="1">The sequence shown here is derived from an EMBL/GenBank/DDBJ whole genome shotgun (WGS) entry which is preliminary data.</text>
</comment>
<protein>
    <submittedName>
        <fullName evidence="1">Uncharacterized protein</fullName>
    </submittedName>
</protein>
<dbReference type="EMBL" id="JBELPZ010000006">
    <property type="protein sequence ID" value="MFL9844393.1"/>
    <property type="molecule type" value="Genomic_DNA"/>
</dbReference>
<accession>A0ABW8YVW7</accession>
<dbReference type="RefSeq" id="WP_408084642.1">
    <property type="nucleotide sequence ID" value="NZ_JBELPZ010000006.1"/>
</dbReference>
<name>A0ABW8YVW7_9FLAO</name>
<dbReference type="Proteomes" id="UP001629156">
    <property type="component" value="Unassembled WGS sequence"/>
</dbReference>
<evidence type="ECO:0000313" key="1">
    <source>
        <dbReference type="EMBL" id="MFL9844393.1"/>
    </source>
</evidence>